<dbReference type="Proteomes" id="UP001595839">
    <property type="component" value="Unassembled WGS sequence"/>
</dbReference>
<evidence type="ECO:0000313" key="2">
    <source>
        <dbReference type="Proteomes" id="UP001595839"/>
    </source>
</evidence>
<dbReference type="Pfam" id="PF06013">
    <property type="entry name" value="WXG100"/>
    <property type="match status" value="1"/>
</dbReference>
<dbReference type="SUPFAM" id="SSF140453">
    <property type="entry name" value="EsxAB dimer-like"/>
    <property type="match status" value="1"/>
</dbReference>
<keyword evidence="2" id="KW-1185">Reference proteome</keyword>
<dbReference type="Gene3D" id="1.10.287.1060">
    <property type="entry name" value="ESAT-6-like"/>
    <property type="match status" value="1"/>
</dbReference>
<accession>A0ABV9B8R5</accession>
<name>A0ABV9B8R5_9ACTN</name>
<proteinExistence type="predicted"/>
<dbReference type="InterPro" id="IPR010310">
    <property type="entry name" value="T7SS_ESAT-6-like"/>
</dbReference>
<comment type="caution">
    <text evidence="1">The sequence shown here is derived from an EMBL/GenBank/DDBJ whole genome shotgun (WGS) entry which is preliminary data.</text>
</comment>
<evidence type="ECO:0000313" key="1">
    <source>
        <dbReference type="EMBL" id="MFC4508172.1"/>
    </source>
</evidence>
<reference evidence="2" key="1">
    <citation type="journal article" date="2019" name="Int. J. Syst. Evol. Microbiol.">
        <title>The Global Catalogue of Microorganisms (GCM) 10K type strain sequencing project: providing services to taxonomists for standard genome sequencing and annotation.</title>
        <authorList>
            <consortium name="The Broad Institute Genomics Platform"/>
            <consortium name="The Broad Institute Genome Sequencing Center for Infectious Disease"/>
            <person name="Wu L."/>
            <person name="Ma J."/>
        </authorList>
    </citation>
    <scope>NUCLEOTIDE SEQUENCE [LARGE SCALE GENOMIC DNA]</scope>
    <source>
        <strain evidence="2">CGMCC 4.7177</strain>
    </source>
</reference>
<protein>
    <submittedName>
        <fullName evidence="1">WXG100 family type VII secretion target</fullName>
    </submittedName>
</protein>
<dbReference type="InterPro" id="IPR036689">
    <property type="entry name" value="ESAT-6-like_sf"/>
</dbReference>
<dbReference type="RefSeq" id="WP_381187237.1">
    <property type="nucleotide sequence ID" value="NZ_JBHSFK010000070.1"/>
</dbReference>
<gene>
    <name evidence="1" type="ORF">ACFPIH_53805</name>
</gene>
<sequence>MAALQQSQVRDTQNGINALEQAFTSVQTRRQDLENTKANLATGHQGSDGKAYQDLLGLWDEQAEVISRNLRDMINTLNETLKQQGIAQGSANDSVNQAYNQSQSVFDALSG</sequence>
<organism evidence="1 2">
    <name type="scientific">Streptomyces vulcanius</name>
    <dbReference type="NCBI Taxonomy" id="1441876"/>
    <lineage>
        <taxon>Bacteria</taxon>
        <taxon>Bacillati</taxon>
        <taxon>Actinomycetota</taxon>
        <taxon>Actinomycetes</taxon>
        <taxon>Kitasatosporales</taxon>
        <taxon>Streptomycetaceae</taxon>
        <taxon>Streptomyces</taxon>
    </lineage>
</organism>
<dbReference type="EMBL" id="JBHSFK010000070">
    <property type="protein sequence ID" value="MFC4508172.1"/>
    <property type="molecule type" value="Genomic_DNA"/>
</dbReference>